<dbReference type="Proteomes" id="UP000018817">
    <property type="component" value="Unassembled WGS sequence"/>
</dbReference>
<dbReference type="AlphaFoldDB" id="W2PD28"/>
<evidence type="ECO:0000313" key="3">
    <source>
        <dbReference type="Proteomes" id="UP000018817"/>
    </source>
</evidence>
<dbReference type="OrthoDB" id="129146at2759"/>
<dbReference type="GeneID" id="20193187"/>
<feature type="region of interest" description="Disordered" evidence="1">
    <location>
        <begin position="378"/>
        <end position="405"/>
    </location>
</feature>
<evidence type="ECO:0000313" key="2">
    <source>
        <dbReference type="EMBL" id="ETM98560.1"/>
    </source>
</evidence>
<sequence>MCHGDKVGSVVIDAMINAVGEQDDIAVVRRGVDPIVEWDENGYMIAGAFPTLFMMGGDMLPSGSFSLEREAGAFGTVAGFNGVVEPQVDGQLHLHMTVYGSSFTPEILTRGDSSEELLLYIAEWLNSVCTNHLTTDTREWLTECGNRGGSLPRACEVTLPPAGDNLAAFYHAVEKSIVTTNIHSHSRTCIKGKRGQSQCRLCRPAGIHNQNTQPLHVSKSNGAYTGQPLSPEQEAKLDAGYDTAKGEFLRPHIAGPVVWEQFRTPPNGMFIETNMLLSGLTGSHCNSSVMNGEDAGDMVDQYQQNYMTKEAPDSGAPMRQGQYLATRTVNAFGGAHEWPLSLMVYALLGDKSYVSSESFWYIFPHGFIDELRKSEHGTVAGHTSDTRGSNSSTDSGDDSTIDGNFDVDAFMDSGEGVDATTPITEALEELATIAQSENLSDISLGLNERHTTGGARGYKVDG</sequence>
<name>W2PD28_PHYN3</name>
<gene>
    <name evidence="2" type="ORF">PPTG_24588</name>
</gene>
<dbReference type="EMBL" id="KI669681">
    <property type="protein sequence ID" value="ETM98560.1"/>
    <property type="molecule type" value="Genomic_DNA"/>
</dbReference>
<reference evidence="2 3" key="2">
    <citation type="submission" date="2013-11" db="EMBL/GenBank/DDBJ databases">
        <title>The Genome Sequence of Phytophthora parasitica INRA-310.</title>
        <authorList>
            <consortium name="The Broad Institute Genomics Platform"/>
            <person name="Russ C."/>
            <person name="Tyler B."/>
            <person name="Panabieres F."/>
            <person name="Shan W."/>
            <person name="Tripathy S."/>
            <person name="Grunwald N."/>
            <person name="Machado M."/>
            <person name="Johnson C.S."/>
            <person name="Arredondo F."/>
            <person name="Hong C."/>
            <person name="Coffey M."/>
            <person name="Young S.K."/>
            <person name="Zeng Q."/>
            <person name="Gargeya S."/>
            <person name="Fitzgerald M."/>
            <person name="Abouelleil A."/>
            <person name="Alvarado L."/>
            <person name="Chapman S.B."/>
            <person name="Gainer-Dewar J."/>
            <person name="Goldberg J."/>
            <person name="Griggs A."/>
            <person name="Gujja S."/>
            <person name="Hansen M."/>
            <person name="Howarth C."/>
            <person name="Imamovic A."/>
            <person name="Ireland A."/>
            <person name="Larimer J."/>
            <person name="McCowan C."/>
            <person name="Murphy C."/>
            <person name="Pearson M."/>
            <person name="Poon T.W."/>
            <person name="Priest M."/>
            <person name="Roberts A."/>
            <person name="Saif S."/>
            <person name="Shea T."/>
            <person name="Sykes S."/>
            <person name="Wortman J."/>
            <person name="Nusbaum C."/>
            <person name="Birren B."/>
        </authorList>
    </citation>
    <scope>NUCLEOTIDE SEQUENCE [LARGE SCALE GENOMIC DNA]</scope>
    <source>
        <strain evidence="2 3">INRA-310</strain>
    </source>
</reference>
<dbReference type="RefSeq" id="XP_008916140.1">
    <property type="nucleotide sequence ID" value="XM_008917892.1"/>
</dbReference>
<organism evidence="2 3">
    <name type="scientific">Phytophthora nicotianae (strain INRA-310)</name>
    <name type="common">Phytophthora parasitica</name>
    <dbReference type="NCBI Taxonomy" id="761204"/>
    <lineage>
        <taxon>Eukaryota</taxon>
        <taxon>Sar</taxon>
        <taxon>Stramenopiles</taxon>
        <taxon>Oomycota</taxon>
        <taxon>Peronosporomycetes</taxon>
        <taxon>Peronosporales</taxon>
        <taxon>Peronosporaceae</taxon>
        <taxon>Phytophthora</taxon>
    </lineage>
</organism>
<feature type="region of interest" description="Disordered" evidence="1">
    <location>
        <begin position="210"/>
        <end position="230"/>
    </location>
</feature>
<protein>
    <recommendedName>
        <fullName evidence="4">Helitron helicase-like domain-containing protein</fullName>
    </recommendedName>
</protein>
<dbReference type="VEuPathDB" id="FungiDB:PPTG_24588"/>
<evidence type="ECO:0008006" key="4">
    <source>
        <dbReference type="Google" id="ProtNLM"/>
    </source>
</evidence>
<accession>W2PD28</accession>
<dbReference type="STRING" id="761204.W2PD28"/>
<reference evidence="3" key="1">
    <citation type="submission" date="2011-12" db="EMBL/GenBank/DDBJ databases">
        <authorList>
            <consortium name="The Broad Institute Genome Sequencing Platform"/>
            <person name="Russ C."/>
            <person name="Tyler B."/>
            <person name="Panabieres F."/>
            <person name="Shan W."/>
            <person name="Tripathy S."/>
            <person name="Grunwald N."/>
            <person name="Machado M."/>
            <person name="Young S.K."/>
            <person name="Zeng Q."/>
            <person name="Gargeya S."/>
            <person name="Fitzgerald M."/>
            <person name="Haas B."/>
            <person name="Abouelleil A."/>
            <person name="Alvarado L."/>
            <person name="Arachchi H.M."/>
            <person name="Berlin A."/>
            <person name="Chapman S.B."/>
            <person name="Gearin G."/>
            <person name="Goldberg J."/>
            <person name="Griggs A."/>
            <person name="Gujja S."/>
            <person name="Hansen M."/>
            <person name="Heiman D."/>
            <person name="Howarth C."/>
            <person name="Larimer J."/>
            <person name="Lui A."/>
            <person name="MacDonald P.J.P."/>
            <person name="McCowen C."/>
            <person name="Montmayeur A."/>
            <person name="Murphy C."/>
            <person name="Neiman D."/>
            <person name="Pearson M."/>
            <person name="Priest M."/>
            <person name="Roberts A."/>
            <person name="Saif S."/>
            <person name="Shea T."/>
            <person name="Sisk P."/>
            <person name="Stolte C."/>
            <person name="Sykes S."/>
            <person name="Wortman J."/>
            <person name="Nusbaum C."/>
            <person name="Birren B."/>
        </authorList>
    </citation>
    <scope>NUCLEOTIDE SEQUENCE [LARGE SCALE GENOMIC DNA]</scope>
    <source>
        <strain evidence="3">INRA-310</strain>
    </source>
</reference>
<evidence type="ECO:0000256" key="1">
    <source>
        <dbReference type="SAM" id="MobiDB-lite"/>
    </source>
</evidence>
<proteinExistence type="predicted"/>